<protein>
    <submittedName>
        <fullName evidence="2">TniQ protein</fullName>
    </submittedName>
</protein>
<organism evidence="2 3">
    <name type="scientific">Marivirga sericea</name>
    <dbReference type="NCBI Taxonomy" id="1028"/>
    <lineage>
        <taxon>Bacteria</taxon>
        <taxon>Pseudomonadati</taxon>
        <taxon>Bacteroidota</taxon>
        <taxon>Cytophagia</taxon>
        <taxon>Cytophagales</taxon>
        <taxon>Marivirgaceae</taxon>
        <taxon>Marivirga</taxon>
    </lineage>
</organism>
<keyword evidence="3" id="KW-1185">Reference proteome</keyword>
<proteinExistence type="predicted"/>
<dbReference type="STRING" id="1028.SAMN05661096_02907"/>
<feature type="domain" description="TniQ" evidence="1">
    <location>
        <begin position="24"/>
        <end position="158"/>
    </location>
</feature>
<evidence type="ECO:0000313" key="3">
    <source>
        <dbReference type="Proteomes" id="UP000193804"/>
    </source>
</evidence>
<evidence type="ECO:0000259" key="1">
    <source>
        <dbReference type="Pfam" id="PF06527"/>
    </source>
</evidence>
<dbReference type="Pfam" id="PF06527">
    <property type="entry name" value="TniQ"/>
    <property type="match status" value="1"/>
</dbReference>
<sequence>MRLPRPEDIIQPILTHSDFFDLLPCFTKPKENELFTCWVYRMAHSHDLKVQTFFKVLFGNYNIWNRDIDRLVPDEIIHFLSKRNNIDYQKGLATTLKYYEGKLFPKLNFYGNSKWIMPYGIYHRKRFKYGMQFCPTCLNKDDTPYVRVYWRLSLLTFCGNCLKYLLNKCPKCNSPFVFFRQDVGYKNILEKSSIYNCFNCGIDLRNFSGEDVNPRTLELQSSLFLEVTKITSNSAYSKIGFFEVLHQFLAVLSSRYFRCVPVQKFMDKKFNVAYEPREGGIKNSFDFQTTEIRELRLNQAIWLLSNWPLNFLFVNKQIGNYRSHWIKDMHNPPSWFMKVFD</sequence>
<evidence type="ECO:0000313" key="2">
    <source>
        <dbReference type="EMBL" id="SMG42618.1"/>
    </source>
</evidence>
<dbReference type="EMBL" id="FXAW01000006">
    <property type="protein sequence ID" value="SMG42618.1"/>
    <property type="molecule type" value="Genomic_DNA"/>
</dbReference>
<dbReference type="InterPro" id="IPR009492">
    <property type="entry name" value="TniQ"/>
</dbReference>
<reference evidence="3" key="1">
    <citation type="submission" date="2017-04" db="EMBL/GenBank/DDBJ databases">
        <authorList>
            <person name="Varghese N."/>
            <person name="Submissions S."/>
        </authorList>
    </citation>
    <scope>NUCLEOTIDE SEQUENCE [LARGE SCALE GENOMIC DNA]</scope>
    <source>
        <strain evidence="3">DSM 4125</strain>
    </source>
</reference>
<dbReference type="OrthoDB" id="9036115at2"/>
<dbReference type="AlphaFoldDB" id="A0A1X7KMC4"/>
<dbReference type="Proteomes" id="UP000193804">
    <property type="component" value="Unassembled WGS sequence"/>
</dbReference>
<accession>A0A1X7KMC4</accession>
<gene>
    <name evidence="2" type="ORF">SAMN05661096_02907</name>
</gene>
<name>A0A1X7KMC4_9BACT</name>
<dbReference type="RefSeq" id="WP_085518066.1">
    <property type="nucleotide sequence ID" value="NZ_FXAW01000006.1"/>
</dbReference>